<dbReference type="Proteomes" id="UP000078492">
    <property type="component" value="Unassembled WGS sequence"/>
</dbReference>
<keyword evidence="1" id="KW-0378">Hydrolase</keyword>
<reference evidence="3 4" key="1">
    <citation type="submission" date="2015-09" db="EMBL/GenBank/DDBJ databases">
        <title>Trachymyrmex cornetzi WGS genome.</title>
        <authorList>
            <person name="Nygaard S."/>
            <person name="Hu H."/>
            <person name="Boomsma J."/>
            <person name="Zhang G."/>
        </authorList>
    </citation>
    <scope>NUCLEOTIDE SEQUENCE [LARGE SCALE GENOMIC DNA]</scope>
    <source>
        <strain evidence="3">Tcor2-1</strain>
        <tissue evidence="3">Whole body</tissue>
    </source>
</reference>
<dbReference type="InterPro" id="IPR036365">
    <property type="entry name" value="PGBD-like_sf"/>
</dbReference>
<dbReference type="Gene3D" id="3.40.390.10">
    <property type="entry name" value="Collagenase (Catalytic Domain)"/>
    <property type="match status" value="1"/>
</dbReference>
<dbReference type="AlphaFoldDB" id="A0A151IYQ4"/>
<accession>A0A151IYQ4</accession>
<evidence type="ECO:0000256" key="1">
    <source>
        <dbReference type="ARBA" id="ARBA00023049"/>
    </source>
</evidence>
<organism evidence="3 4">
    <name type="scientific">Trachymyrmex cornetzi</name>
    <dbReference type="NCBI Taxonomy" id="471704"/>
    <lineage>
        <taxon>Eukaryota</taxon>
        <taxon>Metazoa</taxon>
        <taxon>Ecdysozoa</taxon>
        <taxon>Arthropoda</taxon>
        <taxon>Hexapoda</taxon>
        <taxon>Insecta</taxon>
        <taxon>Pterygota</taxon>
        <taxon>Neoptera</taxon>
        <taxon>Endopterygota</taxon>
        <taxon>Hymenoptera</taxon>
        <taxon>Apocrita</taxon>
        <taxon>Aculeata</taxon>
        <taxon>Formicoidea</taxon>
        <taxon>Formicidae</taxon>
        <taxon>Myrmicinae</taxon>
        <taxon>Trachymyrmex</taxon>
    </lineage>
</organism>
<evidence type="ECO:0000313" key="3">
    <source>
        <dbReference type="EMBL" id="KYN13314.1"/>
    </source>
</evidence>
<name>A0A151IYQ4_9HYME</name>
<feature type="signal peptide" evidence="2">
    <location>
        <begin position="1"/>
        <end position="18"/>
    </location>
</feature>
<keyword evidence="1" id="KW-0482">Metalloprotease</keyword>
<dbReference type="PANTHER" id="PTHR10201">
    <property type="entry name" value="MATRIX METALLOPROTEINASE"/>
    <property type="match status" value="1"/>
</dbReference>
<keyword evidence="2" id="KW-0732">Signal</keyword>
<dbReference type="EMBL" id="KQ980766">
    <property type="protein sequence ID" value="KYN13314.1"/>
    <property type="molecule type" value="Genomic_DNA"/>
</dbReference>
<protein>
    <submittedName>
        <fullName evidence="3">Matrix metalloproteinase-16</fullName>
    </submittedName>
</protein>
<dbReference type="PANTHER" id="PTHR10201:SF323">
    <property type="entry name" value="MATRIX METALLOPROTEINASE-21"/>
    <property type="match status" value="1"/>
</dbReference>
<feature type="chain" id="PRO_5007582380" evidence="2">
    <location>
        <begin position="19"/>
        <end position="135"/>
    </location>
</feature>
<sequence>MSLTFIVIIIVFVTFTTTTTIRTTASTNRESIDTEVILYLQKYGYLSKADNNTQLSFEEGELKQAISLFQEYYQIQGDGTLNNYTLYQMRKPRCDLPDIYEYNIGRRKWAKTHLTWNFQLADPQTLQTTEFAFSL</sequence>
<dbReference type="GO" id="GO:0008237">
    <property type="term" value="F:metallopeptidase activity"/>
    <property type="evidence" value="ECO:0007669"/>
    <property type="project" value="UniProtKB-KW"/>
</dbReference>
<dbReference type="SUPFAM" id="SSF47090">
    <property type="entry name" value="PGBD-like"/>
    <property type="match status" value="1"/>
</dbReference>
<keyword evidence="1" id="KW-0645">Protease</keyword>
<evidence type="ECO:0000313" key="4">
    <source>
        <dbReference type="Proteomes" id="UP000078492"/>
    </source>
</evidence>
<keyword evidence="4" id="KW-1185">Reference proteome</keyword>
<evidence type="ECO:0000256" key="2">
    <source>
        <dbReference type="SAM" id="SignalP"/>
    </source>
</evidence>
<dbReference type="OrthoDB" id="406838at2759"/>
<dbReference type="STRING" id="471704.A0A151IYQ4"/>
<proteinExistence type="predicted"/>
<gene>
    <name evidence="3" type="ORF">ALC57_14494</name>
</gene>
<dbReference type="KEGG" id="tcz:108766746"/>
<dbReference type="InterPro" id="IPR024079">
    <property type="entry name" value="MetalloPept_cat_dom_sf"/>
</dbReference>